<evidence type="ECO:0000256" key="1">
    <source>
        <dbReference type="ARBA" id="ARBA00023015"/>
    </source>
</evidence>
<evidence type="ECO:0000256" key="2">
    <source>
        <dbReference type="ARBA" id="ARBA00023125"/>
    </source>
</evidence>
<evidence type="ECO:0000256" key="3">
    <source>
        <dbReference type="ARBA" id="ARBA00023163"/>
    </source>
</evidence>
<dbReference type="AlphaFoldDB" id="A0A1C6UCN9"/>
<dbReference type="InterPro" id="IPR049445">
    <property type="entry name" value="TetR_SbtR-like_C"/>
</dbReference>
<evidence type="ECO:0000259" key="5">
    <source>
        <dbReference type="PROSITE" id="PS50977"/>
    </source>
</evidence>
<dbReference type="Pfam" id="PF00440">
    <property type="entry name" value="TetR_N"/>
    <property type="match status" value="1"/>
</dbReference>
<keyword evidence="3" id="KW-0804">Transcription</keyword>
<dbReference type="InterPro" id="IPR009057">
    <property type="entry name" value="Homeodomain-like_sf"/>
</dbReference>
<reference evidence="6 7" key="1">
    <citation type="submission" date="2016-06" db="EMBL/GenBank/DDBJ databases">
        <authorList>
            <person name="Kjaerup R.B."/>
            <person name="Dalgaard T.S."/>
            <person name="Juul-Madsen H.R."/>
        </authorList>
    </citation>
    <scope>NUCLEOTIDE SEQUENCE [LARGE SCALE GENOMIC DNA]</scope>
    <source>
        <strain evidence="6 7">DSM 45577</strain>
    </source>
</reference>
<dbReference type="GO" id="GO:0003700">
    <property type="term" value="F:DNA-binding transcription factor activity"/>
    <property type="evidence" value="ECO:0007669"/>
    <property type="project" value="TreeGrafter"/>
</dbReference>
<evidence type="ECO:0000256" key="4">
    <source>
        <dbReference type="PROSITE-ProRule" id="PRU00335"/>
    </source>
</evidence>
<dbReference type="SUPFAM" id="SSF48498">
    <property type="entry name" value="Tetracyclin repressor-like, C-terminal domain"/>
    <property type="match status" value="1"/>
</dbReference>
<dbReference type="OrthoDB" id="9795011at2"/>
<organism evidence="6 7">
    <name type="scientific">Micromonospora yangpuensis</name>
    <dbReference type="NCBI Taxonomy" id="683228"/>
    <lineage>
        <taxon>Bacteria</taxon>
        <taxon>Bacillati</taxon>
        <taxon>Actinomycetota</taxon>
        <taxon>Actinomycetes</taxon>
        <taxon>Micromonosporales</taxon>
        <taxon>Micromonosporaceae</taxon>
        <taxon>Micromonospora</taxon>
    </lineage>
</organism>
<name>A0A1C6UCN9_9ACTN</name>
<evidence type="ECO:0000313" key="7">
    <source>
        <dbReference type="Proteomes" id="UP000198937"/>
    </source>
</evidence>
<gene>
    <name evidence="6" type="ORF">GA0070617_1893</name>
</gene>
<dbReference type="GO" id="GO:0000976">
    <property type="term" value="F:transcription cis-regulatory region binding"/>
    <property type="evidence" value="ECO:0007669"/>
    <property type="project" value="TreeGrafter"/>
</dbReference>
<dbReference type="STRING" id="683228.GA0070617_1893"/>
<feature type="domain" description="HTH tetR-type" evidence="5">
    <location>
        <begin position="23"/>
        <end position="82"/>
    </location>
</feature>
<dbReference type="PANTHER" id="PTHR30055:SF234">
    <property type="entry name" value="HTH-TYPE TRANSCRIPTIONAL REGULATOR BETI"/>
    <property type="match status" value="1"/>
</dbReference>
<dbReference type="InterPro" id="IPR050109">
    <property type="entry name" value="HTH-type_TetR-like_transc_reg"/>
</dbReference>
<dbReference type="InterPro" id="IPR001647">
    <property type="entry name" value="HTH_TetR"/>
</dbReference>
<dbReference type="EMBL" id="FMIA01000002">
    <property type="protein sequence ID" value="SCL51806.1"/>
    <property type="molecule type" value="Genomic_DNA"/>
</dbReference>
<protein>
    <submittedName>
        <fullName evidence="6">Transcriptional regulator, TetR family</fullName>
    </submittedName>
</protein>
<keyword evidence="2 4" id="KW-0238">DNA-binding</keyword>
<proteinExistence type="predicted"/>
<evidence type="ECO:0000313" key="6">
    <source>
        <dbReference type="EMBL" id="SCL51806.1"/>
    </source>
</evidence>
<accession>A0A1C6UCN9</accession>
<keyword evidence="1" id="KW-0805">Transcription regulation</keyword>
<feature type="DNA-binding region" description="H-T-H motif" evidence="4">
    <location>
        <begin position="45"/>
        <end position="64"/>
    </location>
</feature>
<dbReference type="Gene3D" id="1.10.357.10">
    <property type="entry name" value="Tetracycline Repressor, domain 2"/>
    <property type="match status" value="1"/>
</dbReference>
<dbReference type="InterPro" id="IPR036271">
    <property type="entry name" value="Tet_transcr_reg_TetR-rel_C_sf"/>
</dbReference>
<dbReference type="Pfam" id="PF21597">
    <property type="entry name" value="TetR_C_43"/>
    <property type="match status" value="1"/>
</dbReference>
<dbReference type="Proteomes" id="UP000198937">
    <property type="component" value="Unassembled WGS sequence"/>
</dbReference>
<dbReference type="PROSITE" id="PS50977">
    <property type="entry name" value="HTH_TETR_2"/>
    <property type="match status" value="1"/>
</dbReference>
<dbReference type="PANTHER" id="PTHR30055">
    <property type="entry name" value="HTH-TYPE TRANSCRIPTIONAL REGULATOR RUTR"/>
    <property type="match status" value="1"/>
</dbReference>
<keyword evidence="7" id="KW-1185">Reference proteome</keyword>
<dbReference type="SUPFAM" id="SSF46689">
    <property type="entry name" value="Homeodomain-like"/>
    <property type="match status" value="1"/>
</dbReference>
<sequence>MDYPRTLVRVSTTNAESLRADSARVRARMLQAARDRIAAGELELPLNAVAKAAGVGVGTVYRHFPSRQVLLEALAAEGLAQVVAAAVRAAAEPDVANGLAGLLRVVLEGQRTDPALAAVLATPEPAGPQTRDLVGALTAAVDRLLRRARADGVIRSDVTAGDLQALLCGLQHAVQVSGAPTGERYLDVLLRGLRAHP</sequence>